<dbReference type="GO" id="GO:0008270">
    <property type="term" value="F:zinc ion binding"/>
    <property type="evidence" value="ECO:0007669"/>
    <property type="project" value="InterPro"/>
</dbReference>
<dbReference type="EMBL" id="FO082055">
    <property type="protein sequence ID" value="CCE79248.1"/>
    <property type="molecule type" value="Genomic_DNA"/>
</dbReference>
<evidence type="ECO:0000256" key="7">
    <source>
        <dbReference type="ARBA" id="ARBA00023163"/>
    </source>
</evidence>
<evidence type="ECO:0000313" key="10">
    <source>
        <dbReference type="EMBL" id="CCE79248.1"/>
    </source>
</evidence>
<evidence type="ECO:0000256" key="5">
    <source>
        <dbReference type="ARBA" id="ARBA00023015"/>
    </source>
</evidence>
<keyword evidence="4" id="KW-0862">Zinc</keyword>
<evidence type="ECO:0000313" key="11">
    <source>
        <dbReference type="Proteomes" id="UP000005222"/>
    </source>
</evidence>
<dbReference type="Pfam" id="PF00172">
    <property type="entry name" value="Zn_clus"/>
    <property type="match status" value="1"/>
</dbReference>
<dbReference type="InterPro" id="IPR001138">
    <property type="entry name" value="Zn2Cys6_DnaBD"/>
</dbReference>
<keyword evidence="3" id="KW-0479">Metal-binding</keyword>
<organism evidence="10 11">
    <name type="scientific">Pichia sorbitophila (strain ATCC MYA-4447 / BCRC 22081 / CBS 7064 / NBRC 10061 / NRRL Y-12695)</name>
    <name type="common">Hybrid yeast</name>
    <dbReference type="NCBI Taxonomy" id="559304"/>
    <lineage>
        <taxon>Eukaryota</taxon>
        <taxon>Fungi</taxon>
        <taxon>Dikarya</taxon>
        <taxon>Ascomycota</taxon>
        <taxon>Saccharomycotina</taxon>
        <taxon>Pichiomycetes</taxon>
        <taxon>Debaryomycetaceae</taxon>
        <taxon>Millerozyma</taxon>
    </lineage>
</organism>
<protein>
    <submittedName>
        <fullName evidence="10">Piso0_001300 protein</fullName>
    </submittedName>
</protein>
<dbReference type="Proteomes" id="UP000005222">
    <property type="component" value="Chromosome E"/>
</dbReference>
<dbReference type="GO" id="GO:0003677">
    <property type="term" value="F:DNA binding"/>
    <property type="evidence" value="ECO:0007669"/>
    <property type="project" value="InterPro"/>
</dbReference>
<evidence type="ECO:0000256" key="3">
    <source>
        <dbReference type="ARBA" id="ARBA00022723"/>
    </source>
</evidence>
<dbReference type="Pfam" id="PF04082">
    <property type="entry name" value="Fungal_trans"/>
    <property type="match status" value="1"/>
</dbReference>
<dbReference type="InterPro" id="IPR050797">
    <property type="entry name" value="Carb_Metab_Trans_Reg"/>
</dbReference>
<comment type="subcellular location">
    <subcellularLocation>
        <location evidence="1">Nucleus</location>
    </subcellularLocation>
</comment>
<dbReference type="InterPro" id="IPR036864">
    <property type="entry name" value="Zn2-C6_fun-type_DNA-bd_sf"/>
</dbReference>
<dbReference type="CDD" id="cd12148">
    <property type="entry name" value="fungal_TF_MHR"/>
    <property type="match status" value="1"/>
</dbReference>
<accession>G8YMT0</accession>
<dbReference type="SMART" id="SM00906">
    <property type="entry name" value="Fungal_trans"/>
    <property type="match status" value="1"/>
</dbReference>
<feature type="domain" description="Zn(2)-C6 fungal-type" evidence="9">
    <location>
        <begin position="8"/>
        <end position="37"/>
    </location>
</feature>
<evidence type="ECO:0000259" key="9">
    <source>
        <dbReference type="PROSITE" id="PS50048"/>
    </source>
</evidence>
<dbReference type="GO" id="GO:0006351">
    <property type="term" value="P:DNA-templated transcription"/>
    <property type="evidence" value="ECO:0007669"/>
    <property type="project" value="InterPro"/>
</dbReference>
<evidence type="ECO:0000256" key="8">
    <source>
        <dbReference type="ARBA" id="ARBA00023242"/>
    </source>
</evidence>
<keyword evidence="11" id="KW-1185">Reference proteome</keyword>
<dbReference type="OMA" id="WIRIFIW"/>
<keyword evidence="8" id="KW-0539">Nucleus</keyword>
<dbReference type="SMART" id="SM00066">
    <property type="entry name" value="GAL4"/>
    <property type="match status" value="1"/>
</dbReference>
<gene>
    <name evidence="10" type="primary">Piso0_001300</name>
    <name evidence="10" type="ORF">GNLVRS01_PISO0E02050g</name>
</gene>
<dbReference type="eggNOG" id="ENOG502S2FW">
    <property type="taxonomic scope" value="Eukaryota"/>
</dbReference>
<dbReference type="SUPFAM" id="SSF57701">
    <property type="entry name" value="Zn2/Cys6 DNA-binding domain"/>
    <property type="match status" value="1"/>
</dbReference>
<dbReference type="STRING" id="559304.G8YMT0"/>
<evidence type="ECO:0000256" key="6">
    <source>
        <dbReference type="ARBA" id="ARBA00023125"/>
    </source>
</evidence>
<dbReference type="AlphaFoldDB" id="G8YMT0"/>
<dbReference type="OrthoDB" id="2740448at2759"/>
<keyword evidence="6" id="KW-0238">DNA-binding</keyword>
<dbReference type="CDD" id="cd00067">
    <property type="entry name" value="GAL4"/>
    <property type="match status" value="1"/>
</dbReference>
<dbReference type="PANTHER" id="PTHR31668">
    <property type="entry name" value="GLUCOSE TRANSPORT TRANSCRIPTION REGULATOR RGT1-RELATED-RELATED"/>
    <property type="match status" value="1"/>
</dbReference>
<keyword evidence="7" id="KW-0804">Transcription</keyword>
<dbReference type="Gene3D" id="4.10.240.10">
    <property type="entry name" value="Zn(2)-C6 fungal-type DNA-binding domain"/>
    <property type="match status" value="1"/>
</dbReference>
<name>G8YMT0_PICSO</name>
<reference evidence="10 11" key="1">
    <citation type="journal article" date="2012" name="G3 (Bethesda)">
        <title>Pichia sorbitophila, an interspecies yeast hybrid reveals early steps of genome resolution following polyploidization.</title>
        <authorList>
            <person name="Leh Louis V."/>
            <person name="Despons L."/>
            <person name="Friedrich A."/>
            <person name="Martin T."/>
            <person name="Durrens P."/>
            <person name="Casaregola S."/>
            <person name="Neuveglise C."/>
            <person name="Fairhead C."/>
            <person name="Marck C."/>
            <person name="Cruz J.A."/>
            <person name="Straub M.L."/>
            <person name="Kugler V."/>
            <person name="Sacerdot C."/>
            <person name="Uzunov Z."/>
            <person name="Thierry A."/>
            <person name="Weiss S."/>
            <person name="Bleykasten C."/>
            <person name="De Montigny J."/>
            <person name="Jacques N."/>
            <person name="Jung P."/>
            <person name="Lemaire M."/>
            <person name="Mallet S."/>
            <person name="Morel G."/>
            <person name="Richard G.F."/>
            <person name="Sarkar A."/>
            <person name="Savel G."/>
            <person name="Schacherer J."/>
            <person name="Seret M.L."/>
            <person name="Talla E."/>
            <person name="Samson G."/>
            <person name="Jubin C."/>
            <person name="Poulain J."/>
            <person name="Vacherie B."/>
            <person name="Barbe V."/>
            <person name="Pelletier E."/>
            <person name="Sherman D.J."/>
            <person name="Westhof E."/>
            <person name="Weissenbach J."/>
            <person name="Baret P.V."/>
            <person name="Wincker P."/>
            <person name="Gaillardin C."/>
            <person name="Dujon B."/>
            <person name="Souciet J.L."/>
        </authorList>
    </citation>
    <scope>NUCLEOTIDE SEQUENCE [LARGE SCALE GENOMIC DNA]</scope>
    <source>
        <strain evidence="11">ATCC MYA-4447 / BCRC 22081 / CBS 7064 / NBRC 10061 / NRRL Y-12695</strain>
    </source>
</reference>
<dbReference type="InterPro" id="IPR007219">
    <property type="entry name" value="XnlR_reg_dom"/>
</dbReference>
<sequence length="469" mass="53572">MSNQINRPCDVCYLRKVKCNRESPCLRCIKHGVVCTNNRPKRHGDKKKKKDIIIASKSTDNGRLIDYCTLTEILQVYDESFYGTWPILSVEKLLEDVRELKVPNLSYALTCAMGAAISKRVQSLSSGNLTLQSNAQRLAKEAITVSSNLKSKDNFSVILLISFFLYIYFCNLPDCKNESLLCLREAISIAEIMGYHFPSTYSQKSKEEAHQCRKVYYVLYISERYASIRHNFPLVLEASIPFPRSDDEEKSSISGFIELIRLFALPRNVFSEIFHRNTTNESRNSYQLICNAQEYFTNIEINEKMSDIDKANLILTKSWIRIFIWKRQLKSSSNSFFAPEFPIEVIVDFFDCMRNLQRNAVIANGPGACVKIMELIESLLCNLLPSNLFLDTTMDAISILSNLLLGMGLDSTIEFKNYEIKRRTLYLPANLVSDEILSMIHSSDSIGLIESPSLFEENYEASSENGSLY</sequence>
<evidence type="ECO:0000256" key="1">
    <source>
        <dbReference type="ARBA" id="ARBA00004123"/>
    </source>
</evidence>
<dbReference type="FunCoup" id="G8YMT0">
    <property type="interactions" value="1036"/>
</dbReference>
<dbReference type="HOGENOM" id="CLU_016574_7_1_1"/>
<dbReference type="PROSITE" id="PS50048">
    <property type="entry name" value="ZN2_CY6_FUNGAL_2"/>
    <property type="match status" value="1"/>
</dbReference>
<dbReference type="PANTHER" id="PTHR31668:SF18">
    <property type="entry name" value="MALTOSE FERMENTATION REGULATORY PROTEIN MAL13-RELATED"/>
    <property type="match status" value="1"/>
</dbReference>
<comment type="similarity">
    <text evidence="2">Belongs to the MAL13 family.</text>
</comment>
<proteinExistence type="inferred from homology"/>
<keyword evidence="5" id="KW-0805">Transcription regulation</keyword>
<evidence type="ECO:0000256" key="4">
    <source>
        <dbReference type="ARBA" id="ARBA00022833"/>
    </source>
</evidence>
<dbReference type="InParanoid" id="G8YMT0"/>
<dbReference type="GO" id="GO:0000981">
    <property type="term" value="F:DNA-binding transcription factor activity, RNA polymerase II-specific"/>
    <property type="evidence" value="ECO:0007669"/>
    <property type="project" value="InterPro"/>
</dbReference>
<evidence type="ECO:0000256" key="2">
    <source>
        <dbReference type="ARBA" id="ARBA00009382"/>
    </source>
</evidence>